<accession>E6QPF7</accession>
<organism evidence="3">
    <name type="scientific">mine drainage metagenome</name>
    <dbReference type="NCBI Taxonomy" id="410659"/>
    <lineage>
        <taxon>unclassified sequences</taxon>
        <taxon>metagenomes</taxon>
        <taxon>ecological metagenomes</taxon>
    </lineage>
</organism>
<keyword evidence="2" id="KW-0812">Transmembrane</keyword>
<evidence type="ECO:0000256" key="1">
    <source>
        <dbReference type="SAM" id="MobiDB-lite"/>
    </source>
</evidence>
<dbReference type="AlphaFoldDB" id="E6QPF7"/>
<keyword evidence="2" id="KW-0472">Membrane</keyword>
<comment type="caution">
    <text evidence="3">The sequence shown here is derived from an EMBL/GenBank/DDBJ whole genome shotgun (WGS) entry which is preliminary data.</text>
</comment>
<gene>
    <name evidence="3" type="ORF">CARN6_2682</name>
</gene>
<protein>
    <submittedName>
        <fullName evidence="3">Uncharacterized protein</fullName>
    </submittedName>
</protein>
<feature type="region of interest" description="Disordered" evidence="1">
    <location>
        <begin position="1"/>
        <end position="20"/>
    </location>
</feature>
<keyword evidence="2" id="KW-1133">Transmembrane helix</keyword>
<reference evidence="3" key="1">
    <citation type="submission" date="2009-10" db="EMBL/GenBank/DDBJ databases">
        <title>Diversity of trophic interactions inside an arsenic-rich microbial ecosystem.</title>
        <authorList>
            <person name="Bertin P.N."/>
            <person name="Heinrich-Salmeron A."/>
            <person name="Pelletier E."/>
            <person name="Goulhen-Chollet F."/>
            <person name="Arsene-Ploetze F."/>
            <person name="Gallien S."/>
            <person name="Calteau A."/>
            <person name="Vallenet D."/>
            <person name="Casiot C."/>
            <person name="Chane-Woon-Ming B."/>
            <person name="Giloteaux L."/>
            <person name="Barakat M."/>
            <person name="Bonnefoy V."/>
            <person name="Bruneel O."/>
            <person name="Chandler M."/>
            <person name="Cleiss J."/>
            <person name="Duran R."/>
            <person name="Elbaz-Poulichet F."/>
            <person name="Fonknechten N."/>
            <person name="Lauga B."/>
            <person name="Mornico D."/>
            <person name="Ortet P."/>
            <person name="Schaeffer C."/>
            <person name="Siguier P."/>
            <person name="Alexander Thil Smith A."/>
            <person name="Van Dorsselaer A."/>
            <person name="Weissenbach J."/>
            <person name="Medigue C."/>
            <person name="Le Paslier D."/>
        </authorList>
    </citation>
    <scope>NUCLEOTIDE SEQUENCE</scope>
</reference>
<name>E6QPF7_9ZZZZ</name>
<dbReference type="EMBL" id="CABQ01000322">
    <property type="protein sequence ID" value="CBI09128.1"/>
    <property type="molecule type" value="Genomic_DNA"/>
</dbReference>
<evidence type="ECO:0000256" key="2">
    <source>
        <dbReference type="SAM" id="Phobius"/>
    </source>
</evidence>
<evidence type="ECO:0000313" key="3">
    <source>
        <dbReference type="EMBL" id="CBI09128.1"/>
    </source>
</evidence>
<proteinExistence type="predicted"/>
<feature type="transmembrane region" description="Helical" evidence="2">
    <location>
        <begin position="61"/>
        <end position="78"/>
    </location>
</feature>
<sequence>MGDTSSRRSHRPSLTDQHRSTTMWPTLKRTWHAARLALHIAILLAPFALAAWVFHAAVSNNLGLLLGVFGAAAVLLLFRRWWRQWAVLISEAWRLGARFVPDLVAFASIKLQRARRQVQGDWRDLRR</sequence>
<feature type="transmembrane region" description="Helical" evidence="2">
    <location>
        <begin position="36"/>
        <end position="55"/>
    </location>
</feature>